<dbReference type="InterPro" id="IPR036890">
    <property type="entry name" value="HATPase_C_sf"/>
</dbReference>
<dbReference type="GO" id="GO:0005524">
    <property type="term" value="F:ATP binding"/>
    <property type="evidence" value="ECO:0007669"/>
    <property type="project" value="UniProtKB-KW"/>
</dbReference>
<evidence type="ECO:0000256" key="10">
    <source>
        <dbReference type="SAM" id="Phobius"/>
    </source>
</evidence>
<evidence type="ECO:0000256" key="6">
    <source>
        <dbReference type="ARBA" id="ARBA00022679"/>
    </source>
</evidence>
<dbReference type="OrthoDB" id="9785252at2"/>
<evidence type="ECO:0000256" key="9">
    <source>
        <dbReference type="ARBA" id="ARBA00022840"/>
    </source>
</evidence>
<keyword evidence="5" id="KW-0597">Phosphoprotein</keyword>
<dbReference type="InterPro" id="IPR003594">
    <property type="entry name" value="HATPase_dom"/>
</dbReference>
<keyword evidence="13" id="KW-1185">Reference proteome</keyword>
<dbReference type="RefSeq" id="WP_142944237.1">
    <property type="nucleotide sequence ID" value="NZ_VIKR01000007.1"/>
</dbReference>
<comment type="catalytic activity">
    <reaction evidence="1">
        <text>ATP + protein L-histidine = ADP + protein N-phospho-L-histidine.</text>
        <dbReference type="EC" id="2.7.13.3"/>
    </reaction>
</comment>
<dbReference type="EMBL" id="VIKR01000007">
    <property type="protein sequence ID" value="TQV71020.1"/>
    <property type="molecule type" value="Genomic_DNA"/>
</dbReference>
<keyword evidence="9" id="KW-0067">ATP-binding</keyword>
<evidence type="ECO:0000256" key="3">
    <source>
        <dbReference type="ARBA" id="ARBA00012438"/>
    </source>
</evidence>
<dbReference type="InterPro" id="IPR036097">
    <property type="entry name" value="HisK_dim/P_sf"/>
</dbReference>
<keyword evidence="10" id="KW-0812">Transmembrane</keyword>
<feature type="transmembrane region" description="Helical" evidence="10">
    <location>
        <begin position="20"/>
        <end position="39"/>
    </location>
</feature>
<comment type="subcellular location">
    <subcellularLocation>
        <location evidence="2">Cell membrane</location>
        <topology evidence="2">Multi-pass membrane protein</topology>
    </subcellularLocation>
</comment>
<keyword evidence="7" id="KW-0547">Nucleotide-binding</keyword>
<dbReference type="Gene3D" id="1.10.287.130">
    <property type="match status" value="1"/>
</dbReference>
<evidence type="ECO:0000256" key="4">
    <source>
        <dbReference type="ARBA" id="ARBA00022475"/>
    </source>
</evidence>
<comment type="caution">
    <text evidence="12">The sequence shown here is derived from an EMBL/GenBank/DDBJ whole genome shotgun (WGS) entry which is preliminary data.</text>
</comment>
<evidence type="ECO:0000256" key="8">
    <source>
        <dbReference type="ARBA" id="ARBA00022777"/>
    </source>
</evidence>
<accession>A0A545T1C8</accession>
<dbReference type="InterPro" id="IPR004358">
    <property type="entry name" value="Sig_transdc_His_kin-like_C"/>
</dbReference>
<keyword evidence="10" id="KW-1133">Transmembrane helix</keyword>
<keyword evidence="4" id="KW-1003">Cell membrane</keyword>
<dbReference type="PRINTS" id="PR00344">
    <property type="entry name" value="BCTRLSENSOR"/>
</dbReference>
<keyword evidence="8 12" id="KW-0418">Kinase</keyword>
<dbReference type="SMART" id="SM00387">
    <property type="entry name" value="HATPase_c"/>
    <property type="match status" value="1"/>
</dbReference>
<dbReference type="SUPFAM" id="SSF55874">
    <property type="entry name" value="ATPase domain of HSP90 chaperone/DNA topoisomerase II/histidine kinase"/>
    <property type="match status" value="1"/>
</dbReference>
<gene>
    <name evidence="12" type="ORF">FLL45_22090</name>
</gene>
<proteinExistence type="predicted"/>
<keyword evidence="10" id="KW-0472">Membrane</keyword>
<feature type="transmembrane region" description="Helical" evidence="10">
    <location>
        <begin position="156"/>
        <end position="176"/>
    </location>
</feature>
<dbReference type="Proteomes" id="UP000317839">
    <property type="component" value="Unassembled WGS sequence"/>
</dbReference>
<dbReference type="EC" id="2.7.13.3" evidence="3"/>
<dbReference type="Pfam" id="PF02518">
    <property type="entry name" value="HATPase_c"/>
    <property type="match status" value="1"/>
</dbReference>
<dbReference type="Gene3D" id="3.30.565.10">
    <property type="entry name" value="Histidine kinase-like ATPase, C-terminal domain"/>
    <property type="match status" value="1"/>
</dbReference>
<dbReference type="PROSITE" id="PS50109">
    <property type="entry name" value="HIS_KIN"/>
    <property type="match status" value="1"/>
</dbReference>
<feature type="domain" description="Histidine kinase" evidence="11">
    <location>
        <begin position="209"/>
        <end position="424"/>
    </location>
</feature>
<feature type="transmembrane region" description="Helical" evidence="10">
    <location>
        <begin position="119"/>
        <end position="136"/>
    </location>
</feature>
<sequence>MKNISTNLENLGILNRVRFVAIISQLSLLVIATVLLEILLPLHRIFILITFEILFQLLSWHRLKNAKQISSKEVMIHIFFDSLILAGLIYFTGGANNPFIYLLLLPVALGTMMLRFRELVILALVQVALYSLLNLYQRPFELGESSPLASFHLHLLGMWVNFALTVLLIVIFGYLARQSLLKKEKQIQRLHAAQMKDEQVLSLGIMSANAAHQLGTPLSTMAIVVDDLKHETTDQETQKELSLVEQQIDKCRVIIQELGEKSQLLRRSSEEKELTESSSQLKVQLEEKLNQWLVFRPQIQLNVKWLNQSDLLCYSMTTSLTQAILNLLDNSADASIAADDPHLDLSVDQDSTTLVLKIIDRGSGISESQLKSIGDQVVDSTKSDGLGWGLFLSNASIQRAGGEVYLSKALPKGTITQIRLPLNPTVFTEEKLDD</sequence>
<dbReference type="InterPro" id="IPR050980">
    <property type="entry name" value="2C_sensor_his_kinase"/>
</dbReference>
<evidence type="ECO:0000256" key="2">
    <source>
        <dbReference type="ARBA" id="ARBA00004651"/>
    </source>
</evidence>
<evidence type="ECO:0000256" key="5">
    <source>
        <dbReference type="ARBA" id="ARBA00022553"/>
    </source>
</evidence>
<evidence type="ECO:0000256" key="7">
    <source>
        <dbReference type="ARBA" id="ARBA00022741"/>
    </source>
</evidence>
<dbReference type="GO" id="GO:0005886">
    <property type="term" value="C:plasma membrane"/>
    <property type="evidence" value="ECO:0007669"/>
    <property type="project" value="UniProtKB-SubCell"/>
</dbReference>
<dbReference type="AlphaFoldDB" id="A0A545T1C8"/>
<evidence type="ECO:0000259" key="11">
    <source>
        <dbReference type="PROSITE" id="PS50109"/>
    </source>
</evidence>
<protein>
    <recommendedName>
        <fullName evidence="3">histidine kinase</fullName>
        <ecNumber evidence="3">2.7.13.3</ecNumber>
    </recommendedName>
</protein>
<dbReference type="GO" id="GO:0000155">
    <property type="term" value="F:phosphorelay sensor kinase activity"/>
    <property type="evidence" value="ECO:0007669"/>
    <property type="project" value="InterPro"/>
</dbReference>
<reference evidence="12 13" key="1">
    <citation type="submission" date="2019-06" db="EMBL/GenBank/DDBJ databases">
        <title>Draft genome of Aliikangiella marina GYP-15.</title>
        <authorList>
            <person name="Wang G."/>
        </authorList>
    </citation>
    <scope>NUCLEOTIDE SEQUENCE [LARGE SCALE GENOMIC DNA]</scope>
    <source>
        <strain evidence="12 13">GYP-15</strain>
    </source>
</reference>
<organism evidence="12 13">
    <name type="scientific">Aliikangiella marina</name>
    <dbReference type="NCBI Taxonomy" id="1712262"/>
    <lineage>
        <taxon>Bacteria</taxon>
        <taxon>Pseudomonadati</taxon>
        <taxon>Pseudomonadota</taxon>
        <taxon>Gammaproteobacteria</taxon>
        <taxon>Oceanospirillales</taxon>
        <taxon>Pleioneaceae</taxon>
        <taxon>Aliikangiella</taxon>
    </lineage>
</organism>
<evidence type="ECO:0000313" key="12">
    <source>
        <dbReference type="EMBL" id="TQV71020.1"/>
    </source>
</evidence>
<dbReference type="PANTHER" id="PTHR44936">
    <property type="entry name" value="SENSOR PROTEIN CREC"/>
    <property type="match status" value="1"/>
</dbReference>
<dbReference type="InterPro" id="IPR005467">
    <property type="entry name" value="His_kinase_dom"/>
</dbReference>
<evidence type="ECO:0000313" key="13">
    <source>
        <dbReference type="Proteomes" id="UP000317839"/>
    </source>
</evidence>
<dbReference type="SUPFAM" id="SSF47384">
    <property type="entry name" value="Homodimeric domain of signal transducing histidine kinase"/>
    <property type="match status" value="1"/>
</dbReference>
<dbReference type="CDD" id="cd00082">
    <property type="entry name" value="HisKA"/>
    <property type="match status" value="1"/>
</dbReference>
<keyword evidence="6" id="KW-0808">Transferase</keyword>
<name>A0A545T1C8_9GAMM</name>
<evidence type="ECO:0000256" key="1">
    <source>
        <dbReference type="ARBA" id="ARBA00000085"/>
    </source>
</evidence>
<dbReference type="InterPro" id="IPR003661">
    <property type="entry name" value="HisK_dim/P_dom"/>
</dbReference>
<dbReference type="PANTHER" id="PTHR44936:SF10">
    <property type="entry name" value="SENSOR PROTEIN RSTB"/>
    <property type="match status" value="1"/>
</dbReference>